<dbReference type="InterPro" id="IPR044946">
    <property type="entry name" value="Restrct_endonuc_typeI_TRD_sf"/>
</dbReference>
<sequence length="224" mass="24314">MPRILRLGELADVTPSPSSDQFEGLGEGLSGTPVISPADIVDQKIAERSLLRALGDVPDALERFRVTPGDVVMVRQGAVGRIALVTERSRGWLYHFACMRIRPRHELVEPGYLAAYLSHPKVLDQLLARANVGTVVTVTAHTVEDLPVAVPPLAEQRLLAGALAEVDTQMDNHRQSLARLQALRPALITHLLGGEVPGERLPIPTAPPGTERRTARGPRPRKLS</sequence>
<dbReference type="EMBL" id="BJMM01000017">
    <property type="protein sequence ID" value="GEB50988.1"/>
    <property type="molecule type" value="Genomic_DNA"/>
</dbReference>
<dbReference type="GO" id="GO:0003677">
    <property type="term" value="F:DNA binding"/>
    <property type="evidence" value="ECO:0007669"/>
    <property type="project" value="UniProtKB-KW"/>
</dbReference>
<dbReference type="SUPFAM" id="SSF116734">
    <property type="entry name" value="DNA methylase specificity domain"/>
    <property type="match status" value="1"/>
</dbReference>
<evidence type="ECO:0000259" key="5">
    <source>
        <dbReference type="Pfam" id="PF01420"/>
    </source>
</evidence>
<gene>
    <name evidence="6" type="ORF">SCA03_35390</name>
</gene>
<dbReference type="GO" id="GO:0009307">
    <property type="term" value="P:DNA restriction-modification system"/>
    <property type="evidence" value="ECO:0007669"/>
    <property type="project" value="UniProtKB-KW"/>
</dbReference>
<name>A0A4Y3R2Q7_STRCI</name>
<evidence type="ECO:0000256" key="2">
    <source>
        <dbReference type="ARBA" id="ARBA00022747"/>
    </source>
</evidence>
<dbReference type="PANTHER" id="PTHR30408">
    <property type="entry name" value="TYPE-1 RESTRICTION ENZYME ECOKI SPECIFICITY PROTEIN"/>
    <property type="match status" value="1"/>
</dbReference>
<organism evidence="6 7">
    <name type="scientific">Streptomyces cacaoi</name>
    <dbReference type="NCBI Taxonomy" id="1898"/>
    <lineage>
        <taxon>Bacteria</taxon>
        <taxon>Bacillati</taxon>
        <taxon>Actinomycetota</taxon>
        <taxon>Actinomycetes</taxon>
        <taxon>Kitasatosporales</taxon>
        <taxon>Streptomycetaceae</taxon>
        <taxon>Streptomyces</taxon>
    </lineage>
</organism>
<dbReference type="Gene3D" id="3.90.220.20">
    <property type="entry name" value="DNA methylase specificity domains"/>
    <property type="match status" value="1"/>
</dbReference>
<feature type="compositionally biased region" description="Basic residues" evidence="4">
    <location>
        <begin position="215"/>
        <end position="224"/>
    </location>
</feature>
<evidence type="ECO:0000256" key="1">
    <source>
        <dbReference type="ARBA" id="ARBA00010923"/>
    </source>
</evidence>
<dbReference type="Proteomes" id="UP000319210">
    <property type="component" value="Unassembled WGS sequence"/>
</dbReference>
<evidence type="ECO:0000256" key="4">
    <source>
        <dbReference type="SAM" id="MobiDB-lite"/>
    </source>
</evidence>
<evidence type="ECO:0000256" key="3">
    <source>
        <dbReference type="ARBA" id="ARBA00023125"/>
    </source>
</evidence>
<dbReference type="PANTHER" id="PTHR30408:SF12">
    <property type="entry name" value="TYPE I RESTRICTION ENZYME MJAVIII SPECIFICITY SUBUNIT"/>
    <property type="match status" value="1"/>
</dbReference>
<proteinExistence type="inferred from homology"/>
<feature type="domain" description="Type I restriction modification DNA specificity" evidence="5">
    <location>
        <begin position="6"/>
        <end position="181"/>
    </location>
</feature>
<comment type="similarity">
    <text evidence="1">Belongs to the type-I restriction system S methylase family.</text>
</comment>
<keyword evidence="2" id="KW-0680">Restriction system</keyword>
<accession>A0A4Y3R2Q7</accession>
<protein>
    <recommendedName>
        <fullName evidence="5">Type I restriction modification DNA specificity domain-containing protein</fullName>
    </recommendedName>
</protein>
<feature type="region of interest" description="Disordered" evidence="4">
    <location>
        <begin position="198"/>
        <end position="224"/>
    </location>
</feature>
<dbReference type="InterPro" id="IPR052021">
    <property type="entry name" value="Type-I_RS_S_subunit"/>
</dbReference>
<comment type="caution">
    <text evidence="6">The sequence shown here is derived from an EMBL/GenBank/DDBJ whole genome shotgun (WGS) entry which is preliminary data.</text>
</comment>
<dbReference type="InterPro" id="IPR000055">
    <property type="entry name" value="Restrct_endonuc_typeI_TRD"/>
</dbReference>
<keyword evidence="7" id="KW-1185">Reference proteome</keyword>
<evidence type="ECO:0000313" key="7">
    <source>
        <dbReference type="Proteomes" id="UP000319210"/>
    </source>
</evidence>
<keyword evidence="3" id="KW-0238">DNA-binding</keyword>
<reference evidence="6 7" key="1">
    <citation type="submission" date="2019-06" db="EMBL/GenBank/DDBJ databases">
        <title>Whole genome shotgun sequence of Streptomyces cacaoi subsp. cacaoi NBRC 12748.</title>
        <authorList>
            <person name="Hosoyama A."/>
            <person name="Uohara A."/>
            <person name="Ohji S."/>
            <person name="Ichikawa N."/>
        </authorList>
    </citation>
    <scope>NUCLEOTIDE SEQUENCE [LARGE SCALE GENOMIC DNA]</scope>
    <source>
        <strain evidence="6 7">NBRC 12748</strain>
    </source>
</reference>
<evidence type="ECO:0000313" key="6">
    <source>
        <dbReference type="EMBL" id="GEB50988.1"/>
    </source>
</evidence>
<dbReference type="Pfam" id="PF01420">
    <property type="entry name" value="Methylase_S"/>
    <property type="match status" value="1"/>
</dbReference>
<dbReference type="AlphaFoldDB" id="A0A4Y3R2Q7"/>